<dbReference type="EMBL" id="BAAAUT010000099">
    <property type="protein sequence ID" value="GAA3166554.1"/>
    <property type="molecule type" value="Genomic_DNA"/>
</dbReference>
<evidence type="ECO:0000256" key="1">
    <source>
        <dbReference type="SAM" id="MobiDB-lite"/>
    </source>
</evidence>
<dbReference type="Pfam" id="PF00106">
    <property type="entry name" value="adh_short"/>
    <property type="match status" value="1"/>
</dbReference>
<dbReference type="Gene3D" id="3.40.50.720">
    <property type="entry name" value="NAD(P)-binding Rossmann-like Domain"/>
    <property type="match status" value="1"/>
</dbReference>
<reference evidence="3" key="1">
    <citation type="journal article" date="2019" name="Int. J. Syst. Evol. Microbiol.">
        <title>The Global Catalogue of Microorganisms (GCM) 10K type strain sequencing project: providing services to taxonomists for standard genome sequencing and annotation.</title>
        <authorList>
            <consortium name="The Broad Institute Genomics Platform"/>
            <consortium name="The Broad Institute Genome Sequencing Center for Infectious Disease"/>
            <person name="Wu L."/>
            <person name="Ma J."/>
        </authorList>
    </citation>
    <scope>NUCLEOTIDE SEQUENCE [LARGE SCALE GENOMIC DNA]</scope>
    <source>
        <strain evidence="3">JCM 9373</strain>
    </source>
</reference>
<dbReference type="RefSeq" id="WP_344866688.1">
    <property type="nucleotide sequence ID" value="NZ_BAAAUT010000099.1"/>
</dbReference>
<keyword evidence="3" id="KW-1185">Reference proteome</keyword>
<comment type="caution">
    <text evidence="2">The sequence shown here is derived from an EMBL/GenBank/DDBJ whole genome shotgun (WGS) entry which is preliminary data.</text>
</comment>
<evidence type="ECO:0000313" key="3">
    <source>
        <dbReference type="Proteomes" id="UP001500320"/>
    </source>
</evidence>
<proteinExistence type="predicted"/>
<organism evidence="2 3">
    <name type="scientific">Planomonospora alba</name>
    <dbReference type="NCBI Taxonomy" id="161354"/>
    <lineage>
        <taxon>Bacteria</taxon>
        <taxon>Bacillati</taxon>
        <taxon>Actinomycetota</taxon>
        <taxon>Actinomycetes</taxon>
        <taxon>Streptosporangiales</taxon>
        <taxon>Streptosporangiaceae</taxon>
        <taxon>Planomonospora</taxon>
    </lineage>
</organism>
<evidence type="ECO:0008006" key="4">
    <source>
        <dbReference type="Google" id="ProtNLM"/>
    </source>
</evidence>
<feature type="compositionally biased region" description="Basic residues" evidence="1">
    <location>
        <begin position="163"/>
        <end position="174"/>
    </location>
</feature>
<sequence>MTSTAKTIVISGGTDGMGRALASTYLGRGDTVVIIGRDAAKAATLPGAHFIPADLSLVSENRRVLKEINDRYPAVDALVLCARYFRSSRFVTAEGVEGVFALEYLSRFLLSHGLDRPRVIVNVSGPTPGVPTGRIHWDGSGKTRWPGTRRRATGAAERTIPARSRRGRRGRPGA</sequence>
<gene>
    <name evidence="2" type="ORF">GCM10010466_66690</name>
</gene>
<name>A0ABP6P3T7_9ACTN</name>
<feature type="region of interest" description="Disordered" evidence="1">
    <location>
        <begin position="139"/>
        <end position="174"/>
    </location>
</feature>
<evidence type="ECO:0000313" key="2">
    <source>
        <dbReference type="EMBL" id="GAA3166554.1"/>
    </source>
</evidence>
<dbReference type="Proteomes" id="UP001500320">
    <property type="component" value="Unassembled WGS sequence"/>
</dbReference>
<dbReference type="SUPFAM" id="SSF51735">
    <property type="entry name" value="NAD(P)-binding Rossmann-fold domains"/>
    <property type="match status" value="1"/>
</dbReference>
<dbReference type="InterPro" id="IPR002347">
    <property type="entry name" value="SDR_fam"/>
</dbReference>
<dbReference type="InterPro" id="IPR036291">
    <property type="entry name" value="NAD(P)-bd_dom_sf"/>
</dbReference>
<protein>
    <recommendedName>
        <fullName evidence="4">SDR family NAD(P)-dependent oxidoreductase</fullName>
    </recommendedName>
</protein>
<accession>A0ABP6P3T7</accession>